<gene>
    <name evidence="3" type="ordered locus">PB2503_09354</name>
</gene>
<dbReference type="HOGENOM" id="CLU_703677_0_0_5"/>
<sequence length="392" mass="41184">MHDAIERDTGILAFMIGLILAAGLAALLFLSGQSLGGHLCDGVCSVATPLRDVLSGDLPGGHSWGQGRLTWVALPAIGLTLLLGLAITWRPRAYLSAFLFSVLLFLLGMIMSGVSPAALDPRLDRQGKVSGQGEETQPPRPPAAPPTPNATPDLTPSIVTTEAPPACETGSFWSGDECLSCFVEITQPKPAAVILSPLPFGSAWEYADDSHFVSLSAPDAERPLTDLVIEGQVAYGGQAACASRALLVIGSASSDGPDARNIARAARRAIRLGEEVTAHCAGSVQLFSATIGQSEAEKDTEIDRALTVIAIDTPDGQPISAEMIETELSYAMADGSLESPLLARLSYFPRAEWQWMQGANGPLSLTPRARPLEKVKQRRAGAPAQCGATPQL</sequence>
<feature type="region of interest" description="Disordered" evidence="1">
    <location>
        <begin position="122"/>
        <end position="154"/>
    </location>
</feature>
<name>E0TDA1_PARBH</name>
<dbReference type="EMBL" id="CP002156">
    <property type="protein sequence ID" value="ADM09924.1"/>
    <property type="molecule type" value="Genomic_DNA"/>
</dbReference>
<dbReference type="RefSeq" id="WP_013300898.1">
    <property type="nucleotide sequence ID" value="NC_014414.1"/>
</dbReference>
<feature type="transmembrane region" description="Helical" evidence="2">
    <location>
        <begin position="69"/>
        <end position="87"/>
    </location>
</feature>
<feature type="transmembrane region" description="Helical" evidence="2">
    <location>
        <begin position="94"/>
        <end position="114"/>
    </location>
</feature>
<organism evidence="3 4">
    <name type="scientific">Parvularcula bermudensis (strain ATCC BAA-594 / HTCC2503 / KCTC 12087)</name>
    <dbReference type="NCBI Taxonomy" id="314260"/>
    <lineage>
        <taxon>Bacteria</taxon>
        <taxon>Pseudomonadati</taxon>
        <taxon>Pseudomonadota</taxon>
        <taxon>Alphaproteobacteria</taxon>
        <taxon>Parvularculales</taxon>
        <taxon>Parvularculaceae</taxon>
        <taxon>Parvularcula</taxon>
    </lineage>
</organism>
<keyword evidence="2" id="KW-1133">Transmembrane helix</keyword>
<feature type="compositionally biased region" description="Pro residues" evidence="1">
    <location>
        <begin position="138"/>
        <end position="149"/>
    </location>
</feature>
<evidence type="ECO:0000256" key="2">
    <source>
        <dbReference type="SAM" id="Phobius"/>
    </source>
</evidence>
<feature type="transmembrane region" description="Helical" evidence="2">
    <location>
        <begin position="12"/>
        <end position="30"/>
    </location>
</feature>
<dbReference type="OrthoDB" id="9868055at2"/>
<evidence type="ECO:0000256" key="1">
    <source>
        <dbReference type="SAM" id="MobiDB-lite"/>
    </source>
</evidence>
<dbReference type="STRING" id="314260.PB2503_09354"/>
<keyword evidence="2" id="KW-0812">Transmembrane</keyword>
<proteinExistence type="predicted"/>
<dbReference type="AlphaFoldDB" id="E0TDA1"/>
<keyword evidence="2" id="KW-0472">Membrane</keyword>
<dbReference type="Proteomes" id="UP000001302">
    <property type="component" value="Chromosome"/>
</dbReference>
<dbReference type="KEGG" id="pbr:PB2503_09354"/>
<accession>E0TDA1</accession>
<reference evidence="4" key="1">
    <citation type="submission" date="2010-08" db="EMBL/GenBank/DDBJ databases">
        <title>Genome sequence of Parvularcula bermudensis HTCC2503.</title>
        <authorList>
            <person name="Kang D.-M."/>
            <person name="Oh H.-M."/>
            <person name="Cho J.-C."/>
        </authorList>
    </citation>
    <scope>NUCLEOTIDE SEQUENCE [LARGE SCALE GENOMIC DNA]</scope>
    <source>
        <strain evidence="4">ATCC BAA-594 / HTCC2503 / KCTC 12087</strain>
    </source>
</reference>
<protein>
    <submittedName>
        <fullName evidence="3">Uncharacterized protein</fullName>
    </submittedName>
</protein>
<evidence type="ECO:0000313" key="3">
    <source>
        <dbReference type="EMBL" id="ADM09924.1"/>
    </source>
</evidence>
<reference evidence="3 4" key="2">
    <citation type="journal article" date="2011" name="J. Bacteriol.">
        <title>Complete genome sequence of strain HTCC2503T of Parvularcula bermudensis, the type species of the order "Parvularculales" in the class Alphaproteobacteria.</title>
        <authorList>
            <person name="Oh H.M."/>
            <person name="Kang I."/>
            <person name="Vergin K.L."/>
            <person name="Kang D."/>
            <person name="Rhee K.H."/>
            <person name="Giovannoni S.J."/>
            <person name="Cho J.C."/>
        </authorList>
    </citation>
    <scope>NUCLEOTIDE SEQUENCE [LARGE SCALE GENOMIC DNA]</scope>
    <source>
        <strain evidence="4">ATCC BAA-594 / HTCC2503 / KCTC 12087</strain>
    </source>
</reference>
<keyword evidence="4" id="KW-1185">Reference proteome</keyword>
<evidence type="ECO:0000313" key="4">
    <source>
        <dbReference type="Proteomes" id="UP000001302"/>
    </source>
</evidence>